<feature type="region of interest" description="Disordered" evidence="2">
    <location>
        <begin position="1324"/>
        <end position="1427"/>
    </location>
</feature>
<evidence type="ECO:0000313" key="4">
    <source>
        <dbReference type="EnsemblMetazoa" id="XP_022666194"/>
    </source>
</evidence>
<feature type="compositionally biased region" description="Polar residues" evidence="2">
    <location>
        <begin position="1651"/>
        <end position="1681"/>
    </location>
</feature>
<name>A0A7M7KFZ2_VARDE</name>
<feature type="region of interest" description="Disordered" evidence="2">
    <location>
        <begin position="2214"/>
        <end position="2242"/>
    </location>
</feature>
<reference evidence="4" key="1">
    <citation type="submission" date="2021-01" db="UniProtKB">
        <authorList>
            <consortium name="EnsemblMetazoa"/>
        </authorList>
    </citation>
    <scope>IDENTIFICATION</scope>
</reference>
<protein>
    <recommendedName>
        <fullName evidence="3">FMP27/BLTP2/Hobbit GFWDK motif-containing RBG unit domain-containing protein</fullName>
    </recommendedName>
</protein>
<evidence type="ECO:0000259" key="3">
    <source>
        <dbReference type="SMART" id="SM01214"/>
    </source>
</evidence>
<feature type="region of interest" description="Disordered" evidence="2">
    <location>
        <begin position="2351"/>
        <end position="2372"/>
    </location>
</feature>
<dbReference type="Pfam" id="PF10344">
    <property type="entry name" value="Hobbit"/>
    <property type="match status" value="3"/>
</dbReference>
<dbReference type="OrthoDB" id="1562405at2759"/>
<dbReference type="Proteomes" id="UP000594260">
    <property type="component" value="Unplaced"/>
</dbReference>
<dbReference type="GeneID" id="111252482"/>
<dbReference type="SMART" id="SM01214">
    <property type="entry name" value="Fmp27_GFWDK"/>
    <property type="match status" value="1"/>
</dbReference>
<dbReference type="InterPro" id="IPR019441">
    <property type="entry name" value="FMP27/BLTP2/Hobbit_GFWDK_RBG"/>
</dbReference>
<feature type="domain" description="FMP27/BLTP2/Hobbit GFWDK motif-containing RBG unit" evidence="3">
    <location>
        <begin position="1084"/>
        <end position="1216"/>
    </location>
</feature>
<dbReference type="KEGG" id="vde:111252482"/>
<dbReference type="PANTHER" id="PTHR15678:SF6">
    <property type="entry name" value="BRIDGE-LIKE LIPID TRANSFER PROTEIN FAMILY MEMBER 2"/>
    <property type="match status" value="1"/>
</dbReference>
<evidence type="ECO:0000256" key="2">
    <source>
        <dbReference type="SAM" id="MobiDB-lite"/>
    </source>
</evidence>
<evidence type="ECO:0000256" key="1">
    <source>
        <dbReference type="SAM" id="Coils"/>
    </source>
</evidence>
<dbReference type="RefSeq" id="XP_022666194.1">
    <property type="nucleotide sequence ID" value="XM_022810459.1"/>
</dbReference>
<feature type="compositionally biased region" description="Polar residues" evidence="2">
    <location>
        <begin position="617"/>
        <end position="640"/>
    </location>
</feature>
<dbReference type="InterPro" id="IPR045167">
    <property type="entry name" value="Hobbit"/>
</dbReference>
<dbReference type="EnsemblMetazoa" id="XM_022810459">
    <property type="protein sequence ID" value="XP_022666194"/>
    <property type="gene ID" value="LOC111252482"/>
</dbReference>
<sequence length="2399" mass="270143">MLLASILLLAGLVTFLVCAGALLYRLALFLITRYIQRKLSVKVRIGTLKFFKFFSVQDLYVQLKNGTVFEAERLWISSCIFSNEYSSLVAVCFSDVRLQLSLDGLLEDEGGNETAQGSAQGAVGGASGNRLPAKLVTALKNISLHLYNVDIMRLDGGNDSLVHTTFKELTLNAYSKGKEACALTASVSSAALRIFHQPPDRKRDTCLANACVDAECRLSILLSQPVVLKSLEVDIRNPVLTISENLQLHKMLNNLGDWGGRRASSTDASGLDGGTLNEESQLSRRGRLRGFMLRLPRKVNFSMNSLSFQVMKDNWVPGLSFELVHFTGSLCNDSGAVCNICVKEARFSAETAQLASLALAEMETTLENYCDLSVALKVQSLHTHYNSDEMHYWIAKVGEIGQGINPSHPPSSTYDKDSTGSAIANTNSGFGIRHDANTIDSNYTIWKTTDEIPMKGSSQLNVIAEDGLFRTINASLQVTDLVTSLTPSSPNSASSEQPSGPQIRVRKLNAGVSRFTVELDLQRNLCGEWETQAELLMATGVCVIGPFPPTIQASTLKKSHPWNMPLAFGMCVLQVRDTSQEFYLEGSMNDIHIETTPQLLHILRELLRERRKRHDSNASVQSENANTCGKSNTDNGGCSENGQMMATSTKRLGIELTVTNGNLFALNSVGHYVALRMDTLRMNADRRSFKFVAEESALRVIQPEGGIFEVVPAKLMSNCSAYVKTMTLRCRPEETSIEFAEMSRLWWTTTAYLHVITLIDDTRVIFKSSGESTSSTASTDPPKARGFKLIFCGDSVLEFRLSERHSMFLVAHDFVWKRRPREARISSERLIWRFDKHDIFTFEKVEYALCPVNEESRLLRRHFKSSGAVEQEANRRWLLSFGHIGVEFPHDYNFAEAFSEDFILCFKWMRLVHGKKRVPFTTESPLPADLTVRAKSVSFEIQDDPFEVKLRQNYQLLEDEYFESCKRRQTLDQKIDKLRRTNILISEATIAELYQGLDKMNSEQYIKRSRQLYESSKLSLVHWTFKHLEFSAMADPSFHGKERVVAVIKHLNPNSPLPDDMEFATLWCRVISGSCKSVECRLRDFPRKLLEVDDFFWFGKLVGAEQEGTARAKRTCTIELEAPFGNVSIQRNMPSLKLFYDMTFDLNTFTVVYGSCWEPVLAQVNLALDLINKPSTDPSPPLPWWDKTRLIFHGKLTVSGRRLSYLQHASLNPYNNTEMLDTTWTNAMVYWHNGRIICQGDLDQLIYTASRYYASHLLHFPNLKLSVKMTWRCIGNPFDHQSVMPCAADKLPEYSIHQRHDSYRAFRSTSLNVSISLETKCSNRSQRGITHTSQSSQQQQQQLQRQLEQQQAVGSAIHSGNVGDTQNGSAQVKGKLKVSKDKGRSASGELCTGRTVDNNGNNDDNSETRPQQQVQQQQGKQQEQLDTPRLQLYSATIRWLENFKIIVTGLSRLTRRGKLFGNTRPRKTRLSRHFHSATAIISLHRFQVSCWTSLARHAGFQLDSGRFQLSCEHHLTMLAVRDDFQQISGSNMFIFENVRHKPSWSTFYMNCELSDSSHIWLYHTENEEQEALKRYFLSVSCVSYGRETKLHNMPELGDDETPLHRLAVHGLKGAWTKHNRDVVFGLFDAFINAVNLRRNMTNEALKPFKIEQTNKGQGNRKVSSPSQTPSAANIGQGTGMTSASSSSRGASSKAFSMLEKLIAESEHKAVFTESVETPEPVNLTGVKECQLDDVLSHNWLIELRNSQVMLRGCDTPGYVIVSAAKAQILQRLHAPVWKDNNLVPKTTWRGTLDCMQYYATVENTTTAANSDDDVQWLTTEHIEALDTDITDYADMVGSGHSVGGVVSSDVGAGGCASNGEGTPARQAQLQRIISRCGCQFFYASFGEQGIDPATLNEVPPLPDEKDPDDPWEHEVAVDSFTLIHHDLQVCTNPLQYSMILDLVNNLLLYVEPRRKEANQRLQSMRFELQLEQDKDQRGPIISLQNKARELIAIHKELEKMAYATQRRLENSEDLTGPNEEELRERLATLERDILVKKKQLHATSEDLTLMVNCYRETQVAAWKSQRQHLEHSKISTVRRSEVSFKHALWKLTDEDGQLGIAELVLSNFLYSRTTKSNDSVEHLLELGNIKVTNETPNDVYRDVLQPTEAPSHVPVERQRALRIFCRVRAPVGGISVKEHLEVNIVPISICLTSTLTRRLLTFFFSRKEAEKAVDGDESAVPPKENTRKRGRKQVERNNPMGHDDIEKMKERAANNQTFLYIKIPEVPMRLSYKGEKDKKDFIRDLIDYSLVLPTIELHNRTCRWLDLIIIIRNTAKTALLSQAIKQKLQIKSTTTTTASIPLPVGNAEGAGGSGIAGSGGAGSSKLEVRSETSEEQARLLLFGTMGQGEVKKDKRGFFK</sequence>
<proteinExistence type="predicted"/>
<feature type="compositionally biased region" description="Low complexity" evidence="2">
    <location>
        <begin position="1411"/>
        <end position="1424"/>
    </location>
</feature>
<feature type="compositionally biased region" description="Gly residues" evidence="2">
    <location>
        <begin position="2351"/>
        <end position="2362"/>
    </location>
</feature>
<feature type="coiled-coil region" evidence="1">
    <location>
        <begin position="1954"/>
        <end position="2039"/>
    </location>
</feature>
<keyword evidence="5" id="KW-1185">Reference proteome</keyword>
<feature type="region of interest" description="Disordered" evidence="2">
    <location>
        <begin position="614"/>
        <end position="640"/>
    </location>
</feature>
<feature type="region of interest" description="Disordered" evidence="2">
    <location>
        <begin position="1650"/>
        <end position="1688"/>
    </location>
</feature>
<accession>A0A7M7KFZ2</accession>
<evidence type="ECO:0000313" key="5">
    <source>
        <dbReference type="Proteomes" id="UP000594260"/>
    </source>
</evidence>
<dbReference type="PANTHER" id="PTHR15678">
    <property type="entry name" value="ANTIGEN MLAA-22-RELATED"/>
    <property type="match status" value="1"/>
</dbReference>
<dbReference type="FunCoup" id="A0A7M7KFZ2">
    <property type="interactions" value="1445"/>
</dbReference>
<organism evidence="4 5">
    <name type="scientific">Varroa destructor</name>
    <name type="common">Honeybee mite</name>
    <dbReference type="NCBI Taxonomy" id="109461"/>
    <lineage>
        <taxon>Eukaryota</taxon>
        <taxon>Metazoa</taxon>
        <taxon>Ecdysozoa</taxon>
        <taxon>Arthropoda</taxon>
        <taxon>Chelicerata</taxon>
        <taxon>Arachnida</taxon>
        <taxon>Acari</taxon>
        <taxon>Parasitiformes</taxon>
        <taxon>Mesostigmata</taxon>
        <taxon>Gamasina</taxon>
        <taxon>Dermanyssoidea</taxon>
        <taxon>Varroidae</taxon>
        <taxon>Varroa</taxon>
    </lineage>
</organism>
<keyword evidence="1" id="KW-0175">Coiled coil</keyword>
<dbReference type="InParanoid" id="A0A7M7KFZ2"/>
<feature type="compositionally biased region" description="Basic and acidic residues" evidence="2">
    <location>
        <begin position="2224"/>
        <end position="2242"/>
    </location>
</feature>
<dbReference type="CTD" id="38395"/>
<feature type="compositionally biased region" description="Low complexity" evidence="2">
    <location>
        <begin position="1333"/>
        <end position="1351"/>
    </location>
</feature>